<gene>
    <name evidence="7" type="ORF">ADUPG1_009528</name>
</gene>
<dbReference type="InterPro" id="IPR037185">
    <property type="entry name" value="EmrE-like"/>
</dbReference>
<feature type="region of interest" description="Disordered" evidence="5">
    <location>
        <begin position="484"/>
        <end position="509"/>
    </location>
</feature>
<dbReference type="PANTHER" id="PTHR12570">
    <property type="match status" value="1"/>
</dbReference>
<keyword evidence="8" id="KW-1185">Reference proteome</keyword>
<accession>A0ABQ5KYP9</accession>
<feature type="transmembrane region" description="Helical" evidence="6">
    <location>
        <begin position="529"/>
        <end position="551"/>
    </location>
</feature>
<feature type="transmembrane region" description="Helical" evidence="6">
    <location>
        <begin position="571"/>
        <end position="590"/>
    </location>
</feature>
<keyword evidence="3 6" id="KW-1133">Transmembrane helix</keyword>
<feature type="transmembrane region" description="Helical" evidence="6">
    <location>
        <begin position="103"/>
        <end position="122"/>
    </location>
</feature>
<evidence type="ECO:0000256" key="4">
    <source>
        <dbReference type="ARBA" id="ARBA00023136"/>
    </source>
</evidence>
<evidence type="ECO:0000256" key="2">
    <source>
        <dbReference type="ARBA" id="ARBA00022692"/>
    </source>
</evidence>
<feature type="region of interest" description="Disordered" evidence="5">
    <location>
        <begin position="217"/>
        <end position="236"/>
    </location>
</feature>
<evidence type="ECO:0000256" key="1">
    <source>
        <dbReference type="ARBA" id="ARBA00004141"/>
    </source>
</evidence>
<feature type="compositionally biased region" description="Polar residues" evidence="5">
    <location>
        <begin position="418"/>
        <end position="441"/>
    </location>
</feature>
<dbReference type="Gene3D" id="1.10.3730.20">
    <property type="match status" value="1"/>
</dbReference>
<feature type="compositionally biased region" description="Basic residues" evidence="5">
    <location>
        <begin position="398"/>
        <end position="416"/>
    </location>
</feature>
<feature type="compositionally biased region" description="Polar residues" evidence="5">
    <location>
        <begin position="257"/>
        <end position="272"/>
    </location>
</feature>
<sequence>MSEGSDWIIGFVTGSIGYVVSNLAVNLQKLSHQREELRSLNRRRAYFCQPWWILGISLLVVGTILTIVALSYAPTTITAPLASIGLLSNLIFVVVINKEKLTWRDIAGTLLIGIGTVGTTLAADKTATVIDLDYILNRFGSVIVILYICFLLCVSIVLYSILRIQLSKALRSREAYVVGRKLLQMREEDERQKNEMLQTLRKHYFIPNLDQFSMSLPASLSPNGSPRDGYPNGDTAAARKKRQFPFHSCPPLAHVTSPISTGDLSSPGTASSRRSDEIHSDGSPIRDIIRLPHVLNASTLHREHDAHSDSGASNSFSSCLPIVRQSALVMSQVSSTPSQSYDGSEIGGRYGGDNSMTTGMQVEEGKGEETKGEETKGDGKKVGGKPGELESPATKTKGLGKKDKKSKKQKSKKGGHAQHSSFEGTSASVAGSKGMSISSVISPLERDSGPPRRIEDGKKKVSGCSTLSEGSNLKQTMNISSVENIGSDNSIESASKNAGTTGKDDETEEEIENDELTQLRNHIPMKWFFLLRLIIPFIAGLFGGFSVLFSKCLGELLTFTFTYDENQFNHAVPWIIMVGAVFVTILQVHFQNIGLILFTATYFVPAFHVCWTVFSILMGAIFFQEFGGMVGWQIAMFILGFLSIICGVILISLKRMENDIQNRTDEIAQND</sequence>
<evidence type="ECO:0000313" key="8">
    <source>
        <dbReference type="Proteomes" id="UP001057375"/>
    </source>
</evidence>
<organism evidence="7 8">
    <name type="scientific">Aduncisulcus paluster</name>
    <dbReference type="NCBI Taxonomy" id="2918883"/>
    <lineage>
        <taxon>Eukaryota</taxon>
        <taxon>Metamonada</taxon>
        <taxon>Carpediemonas-like organisms</taxon>
        <taxon>Aduncisulcus</taxon>
    </lineage>
</organism>
<feature type="transmembrane region" description="Helical" evidence="6">
    <location>
        <begin position="629"/>
        <end position="653"/>
    </location>
</feature>
<feature type="compositionally biased region" description="Basic and acidic residues" evidence="5">
    <location>
        <begin position="363"/>
        <end position="381"/>
    </location>
</feature>
<feature type="compositionally biased region" description="Basic and acidic residues" evidence="5">
    <location>
        <begin position="444"/>
        <end position="459"/>
    </location>
</feature>
<reference evidence="7" key="1">
    <citation type="submission" date="2022-03" db="EMBL/GenBank/DDBJ databases">
        <title>Draft genome sequence of Aduncisulcus paluster, a free-living microaerophilic Fornicata.</title>
        <authorList>
            <person name="Yuyama I."/>
            <person name="Kume K."/>
            <person name="Tamura T."/>
            <person name="Inagaki Y."/>
            <person name="Hashimoto T."/>
        </authorList>
    </citation>
    <scope>NUCLEOTIDE SEQUENCE</scope>
    <source>
        <strain evidence="7">NY0171</strain>
    </source>
</reference>
<comment type="subcellular location">
    <subcellularLocation>
        <location evidence="1">Membrane</location>
        <topology evidence="1">Multi-pass membrane protein</topology>
    </subcellularLocation>
</comment>
<feature type="compositionally biased region" description="Polar residues" evidence="5">
    <location>
        <begin position="484"/>
        <end position="500"/>
    </location>
</feature>
<feature type="transmembrane region" description="Helical" evidence="6">
    <location>
        <begin position="602"/>
        <end position="623"/>
    </location>
</feature>
<dbReference type="EMBL" id="BQXS01011262">
    <property type="protein sequence ID" value="GKT36594.1"/>
    <property type="molecule type" value="Genomic_DNA"/>
</dbReference>
<feature type="transmembrane region" description="Helical" evidence="6">
    <location>
        <begin position="142"/>
        <end position="162"/>
    </location>
</feature>
<evidence type="ECO:0000256" key="6">
    <source>
        <dbReference type="SAM" id="Phobius"/>
    </source>
</evidence>
<feature type="transmembrane region" description="Helical" evidence="6">
    <location>
        <begin position="6"/>
        <end position="25"/>
    </location>
</feature>
<feature type="region of interest" description="Disordered" evidence="5">
    <location>
        <begin position="334"/>
        <end position="470"/>
    </location>
</feature>
<protein>
    <submittedName>
        <fullName evidence="7">Magnesium transporter NIPA like protein</fullName>
    </submittedName>
</protein>
<name>A0ABQ5KYP9_9EUKA</name>
<dbReference type="Proteomes" id="UP001057375">
    <property type="component" value="Unassembled WGS sequence"/>
</dbReference>
<evidence type="ECO:0000313" key="7">
    <source>
        <dbReference type="EMBL" id="GKT36594.1"/>
    </source>
</evidence>
<keyword evidence="2 6" id="KW-0812">Transmembrane</keyword>
<dbReference type="Pfam" id="PF05653">
    <property type="entry name" value="Mg_trans_NIPA"/>
    <property type="match status" value="2"/>
</dbReference>
<evidence type="ECO:0000256" key="5">
    <source>
        <dbReference type="SAM" id="MobiDB-lite"/>
    </source>
</evidence>
<dbReference type="PANTHER" id="PTHR12570:SF9">
    <property type="entry name" value="MAGNESIUM TRANSPORTER NIPA8-RELATED"/>
    <property type="match status" value="1"/>
</dbReference>
<feature type="transmembrane region" description="Helical" evidence="6">
    <location>
        <begin position="77"/>
        <end position="96"/>
    </location>
</feature>
<evidence type="ECO:0000256" key="3">
    <source>
        <dbReference type="ARBA" id="ARBA00022989"/>
    </source>
</evidence>
<feature type="region of interest" description="Disordered" evidence="5">
    <location>
        <begin position="257"/>
        <end position="285"/>
    </location>
</feature>
<keyword evidence="4 6" id="KW-0472">Membrane</keyword>
<proteinExistence type="predicted"/>
<comment type="caution">
    <text evidence="7">The sequence shown here is derived from an EMBL/GenBank/DDBJ whole genome shotgun (WGS) entry which is preliminary data.</text>
</comment>
<dbReference type="InterPro" id="IPR008521">
    <property type="entry name" value="Mg_trans_NIPA"/>
</dbReference>
<feature type="transmembrane region" description="Helical" evidence="6">
    <location>
        <begin position="46"/>
        <end position="71"/>
    </location>
</feature>
<dbReference type="SUPFAM" id="SSF103481">
    <property type="entry name" value="Multidrug resistance efflux transporter EmrE"/>
    <property type="match status" value="1"/>
</dbReference>